<evidence type="ECO:0000256" key="8">
    <source>
        <dbReference type="PROSITE-ProRule" id="PRU00282"/>
    </source>
</evidence>
<gene>
    <name evidence="10" type="ORF">FEHR0123_LOCUS9214</name>
</gene>
<evidence type="ECO:0000256" key="4">
    <source>
        <dbReference type="ARBA" id="ARBA00022692"/>
    </source>
</evidence>
<accession>A0A7S3I5N9</accession>
<dbReference type="InterPro" id="IPR002067">
    <property type="entry name" value="MCP"/>
</dbReference>
<dbReference type="InterPro" id="IPR050391">
    <property type="entry name" value="Mito_Metabolite_Transporter"/>
</dbReference>
<sequence length="243" mass="26194">MIGTMKTVAAEEGPLALWSGLSPGLQRQFVFAGLRIGLYVPIRNMICGEMKPGENPTLLQKIAAGMTTGAIGISVANPTDLVKVRMQGQGRLPPAERPYSSSMDCYKKTFAKDGVKGLWVGWGPNVMRNSIINAAELAAYDQFKQLCLGIGMRDGLPMHISCAFGAGFVACIVGSPVDVLKTRIMNIPPGSSETPLGIVRKMIAKEGPLSFYKGFTANFMRLGSWNVVMFVTLEQIKGMFPGE</sequence>
<dbReference type="PROSITE" id="PS50920">
    <property type="entry name" value="SOLCAR"/>
    <property type="match status" value="3"/>
</dbReference>
<feature type="repeat" description="Solcar" evidence="8">
    <location>
        <begin position="56"/>
        <end position="146"/>
    </location>
</feature>
<keyword evidence="4 8" id="KW-0812">Transmembrane</keyword>
<name>A0A7S3I5N9_9SPIT</name>
<reference evidence="10" key="1">
    <citation type="submission" date="2021-01" db="EMBL/GenBank/DDBJ databases">
        <authorList>
            <person name="Corre E."/>
            <person name="Pelletier E."/>
            <person name="Niang G."/>
            <person name="Scheremetjew M."/>
            <person name="Finn R."/>
            <person name="Kale V."/>
            <person name="Holt S."/>
            <person name="Cochrane G."/>
            <person name="Meng A."/>
            <person name="Brown T."/>
            <person name="Cohen L."/>
        </authorList>
    </citation>
    <scope>NUCLEOTIDE SEQUENCE</scope>
    <source>
        <strain evidence="10">Fehren 1</strain>
    </source>
</reference>
<keyword evidence="6" id="KW-1133">Transmembrane helix</keyword>
<dbReference type="Gene3D" id="1.50.40.10">
    <property type="entry name" value="Mitochondrial carrier domain"/>
    <property type="match status" value="1"/>
</dbReference>
<feature type="repeat" description="Solcar" evidence="8">
    <location>
        <begin position="154"/>
        <end position="239"/>
    </location>
</feature>
<keyword evidence="7 8" id="KW-0472">Membrane</keyword>
<evidence type="ECO:0008006" key="11">
    <source>
        <dbReference type="Google" id="ProtNLM"/>
    </source>
</evidence>
<evidence type="ECO:0000313" key="10">
    <source>
        <dbReference type="EMBL" id="CAE0314288.1"/>
    </source>
</evidence>
<protein>
    <recommendedName>
        <fullName evidence="11">Mitochondrial uncoupling protein</fullName>
    </recommendedName>
</protein>
<evidence type="ECO:0000256" key="9">
    <source>
        <dbReference type="RuleBase" id="RU000488"/>
    </source>
</evidence>
<dbReference type="GO" id="GO:0016020">
    <property type="term" value="C:membrane"/>
    <property type="evidence" value="ECO:0007669"/>
    <property type="project" value="UniProtKB-SubCell"/>
</dbReference>
<keyword evidence="5" id="KW-0677">Repeat</keyword>
<dbReference type="PRINTS" id="PR00784">
    <property type="entry name" value="MTUNCOUPLING"/>
</dbReference>
<dbReference type="PANTHER" id="PTHR45618">
    <property type="entry name" value="MITOCHONDRIAL DICARBOXYLATE CARRIER-RELATED"/>
    <property type="match status" value="1"/>
</dbReference>
<keyword evidence="3 9" id="KW-0813">Transport</keyword>
<evidence type="ECO:0000256" key="3">
    <source>
        <dbReference type="ARBA" id="ARBA00022448"/>
    </source>
</evidence>
<evidence type="ECO:0000256" key="2">
    <source>
        <dbReference type="ARBA" id="ARBA00006375"/>
    </source>
</evidence>
<evidence type="ECO:0000256" key="6">
    <source>
        <dbReference type="ARBA" id="ARBA00022989"/>
    </source>
</evidence>
<evidence type="ECO:0000256" key="1">
    <source>
        <dbReference type="ARBA" id="ARBA00004141"/>
    </source>
</evidence>
<dbReference type="SUPFAM" id="SSF103506">
    <property type="entry name" value="Mitochondrial carrier"/>
    <property type="match status" value="1"/>
</dbReference>
<proteinExistence type="inferred from homology"/>
<dbReference type="Pfam" id="PF00153">
    <property type="entry name" value="Mito_carr"/>
    <property type="match status" value="3"/>
</dbReference>
<comment type="subcellular location">
    <subcellularLocation>
        <location evidence="1">Membrane</location>
        <topology evidence="1">Multi-pass membrane protein</topology>
    </subcellularLocation>
</comment>
<evidence type="ECO:0000256" key="7">
    <source>
        <dbReference type="ARBA" id="ARBA00023136"/>
    </source>
</evidence>
<comment type="similarity">
    <text evidence="2 9">Belongs to the mitochondrial carrier (TC 2.A.29) family.</text>
</comment>
<organism evidence="10">
    <name type="scientific">Favella ehrenbergii</name>
    <dbReference type="NCBI Taxonomy" id="182087"/>
    <lineage>
        <taxon>Eukaryota</taxon>
        <taxon>Sar</taxon>
        <taxon>Alveolata</taxon>
        <taxon>Ciliophora</taxon>
        <taxon>Intramacronucleata</taxon>
        <taxon>Spirotrichea</taxon>
        <taxon>Choreotrichia</taxon>
        <taxon>Tintinnida</taxon>
        <taxon>Xystonellidae</taxon>
        <taxon>Favella</taxon>
    </lineage>
</organism>
<dbReference type="InterPro" id="IPR018108">
    <property type="entry name" value="MCP_transmembrane"/>
</dbReference>
<dbReference type="InterPro" id="IPR023395">
    <property type="entry name" value="MCP_dom_sf"/>
</dbReference>
<dbReference type="AlphaFoldDB" id="A0A7S3I5N9"/>
<dbReference type="GO" id="GO:0055085">
    <property type="term" value="P:transmembrane transport"/>
    <property type="evidence" value="ECO:0007669"/>
    <property type="project" value="InterPro"/>
</dbReference>
<dbReference type="EMBL" id="HBIE01030836">
    <property type="protein sequence ID" value="CAE0314288.1"/>
    <property type="molecule type" value="Transcribed_RNA"/>
</dbReference>
<evidence type="ECO:0000256" key="5">
    <source>
        <dbReference type="ARBA" id="ARBA00022737"/>
    </source>
</evidence>
<feature type="repeat" description="Solcar" evidence="8">
    <location>
        <begin position="1"/>
        <end position="45"/>
    </location>
</feature>